<protein>
    <submittedName>
        <fullName evidence="1">Uncharacterized protein</fullName>
    </submittedName>
</protein>
<gene>
    <name evidence="1" type="ORF">Vadar_030876</name>
</gene>
<evidence type="ECO:0000313" key="2">
    <source>
        <dbReference type="Proteomes" id="UP000828048"/>
    </source>
</evidence>
<dbReference type="Proteomes" id="UP000828048">
    <property type="component" value="Chromosome 9"/>
</dbReference>
<name>A0ACB7ZNQ3_9ERIC</name>
<evidence type="ECO:0000313" key="1">
    <source>
        <dbReference type="EMBL" id="KAH7867244.1"/>
    </source>
</evidence>
<reference evidence="1 2" key="1">
    <citation type="journal article" date="2021" name="Hortic Res">
        <title>High-quality reference genome and annotation aids understanding of berry development for evergreen blueberry (Vaccinium darrowii).</title>
        <authorList>
            <person name="Yu J."/>
            <person name="Hulse-Kemp A.M."/>
            <person name="Babiker E."/>
            <person name="Staton M."/>
        </authorList>
    </citation>
    <scope>NUCLEOTIDE SEQUENCE [LARGE SCALE GENOMIC DNA]</scope>
    <source>
        <strain evidence="2">cv. NJ 8807/NJ 8810</strain>
        <tissue evidence="1">Young leaf</tissue>
    </source>
</reference>
<accession>A0ACB7ZNQ3</accession>
<dbReference type="EMBL" id="CM037159">
    <property type="protein sequence ID" value="KAH7867244.1"/>
    <property type="molecule type" value="Genomic_DNA"/>
</dbReference>
<keyword evidence="2" id="KW-1185">Reference proteome</keyword>
<organism evidence="1 2">
    <name type="scientific">Vaccinium darrowii</name>
    <dbReference type="NCBI Taxonomy" id="229202"/>
    <lineage>
        <taxon>Eukaryota</taxon>
        <taxon>Viridiplantae</taxon>
        <taxon>Streptophyta</taxon>
        <taxon>Embryophyta</taxon>
        <taxon>Tracheophyta</taxon>
        <taxon>Spermatophyta</taxon>
        <taxon>Magnoliopsida</taxon>
        <taxon>eudicotyledons</taxon>
        <taxon>Gunneridae</taxon>
        <taxon>Pentapetalae</taxon>
        <taxon>asterids</taxon>
        <taxon>Ericales</taxon>
        <taxon>Ericaceae</taxon>
        <taxon>Vaccinioideae</taxon>
        <taxon>Vaccinieae</taxon>
        <taxon>Vaccinium</taxon>
    </lineage>
</organism>
<sequence>MALCANSKSSTHFQVQQSKPILFLNFISWLTIFLFLLLFPFANSISFNFSSFNNPNDPEIQCQGDTTIQEWPESQFLQLTKYPLETFSVGRATYATPIQLWDQKTGNLADFNTHFSFIITASSPNKPVNVGDGLTFFLSPYNATIPIGSSGGFLGLFNNSNALNHTNNNQIVAVEFDTYQNSWDPSPNHVGIDVNSINSMAHVNWDTNLANNDIANAWVNYNSTTKTLSVYLTYEKIPVFQGNYILSYVVDLTNFLPEWVSVGFSGATGSGIEANGILSWSFHSTLRSSSNSTSGVSPSNSTVGGEPSEVEPSNSTSKSSPSTTTGHKTNPHLVVYLPVGIGSLICGVGLFWFLKLKKIVLPWQSSSQTYTDADINY</sequence>
<proteinExistence type="predicted"/>
<comment type="caution">
    <text evidence="1">The sequence shown here is derived from an EMBL/GenBank/DDBJ whole genome shotgun (WGS) entry which is preliminary data.</text>
</comment>